<name>A0A1X4NPC0_9RHOB</name>
<evidence type="ECO:0000313" key="3">
    <source>
        <dbReference type="Proteomes" id="UP000193926"/>
    </source>
</evidence>
<reference evidence="2 3" key="1">
    <citation type="submission" date="2014-03" db="EMBL/GenBank/DDBJ databases">
        <title>The draft genome sequence of Marivita geojedonensis KCTC 23882.</title>
        <authorList>
            <person name="Lai Q."/>
            <person name="Shao Z."/>
        </authorList>
    </citation>
    <scope>NUCLEOTIDE SEQUENCE [LARGE SCALE GENOMIC DNA]</scope>
    <source>
        <strain evidence="2 3">DPG-138</strain>
    </source>
</reference>
<dbReference type="GO" id="GO:0006508">
    <property type="term" value="P:proteolysis"/>
    <property type="evidence" value="ECO:0007669"/>
    <property type="project" value="UniProtKB-KW"/>
</dbReference>
<gene>
    <name evidence="2" type="ORF">MGEO_04340</name>
</gene>
<dbReference type="Proteomes" id="UP000193926">
    <property type="component" value="Unassembled WGS sequence"/>
</dbReference>
<dbReference type="Pfam" id="PF01863">
    <property type="entry name" value="YgjP-like"/>
    <property type="match status" value="1"/>
</dbReference>
<dbReference type="EMBL" id="JFKC01000002">
    <property type="protein sequence ID" value="OSQ52603.1"/>
    <property type="molecule type" value="Genomic_DNA"/>
</dbReference>
<evidence type="ECO:0000259" key="1">
    <source>
        <dbReference type="Pfam" id="PF01863"/>
    </source>
</evidence>
<keyword evidence="2" id="KW-0645">Protease</keyword>
<dbReference type="STRING" id="1123756.MGEO_04340"/>
<dbReference type="GO" id="GO:0008237">
    <property type="term" value="F:metallopeptidase activity"/>
    <property type="evidence" value="ECO:0007669"/>
    <property type="project" value="UniProtKB-KW"/>
</dbReference>
<dbReference type="PANTHER" id="PTHR30399:SF1">
    <property type="entry name" value="UTP PYROPHOSPHATASE"/>
    <property type="match status" value="1"/>
</dbReference>
<keyword evidence="2" id="KW-0482">Metalloprotease</keyword>
<dbReference type="Gene3D" id="3.30.2010.10">
    <property type="entry name" value="Metalloproteases ('zincins'), catalytic domain"/>
    <property type="match status" value="1"/>
</dbReference>
<dbReference type="PANTHER" id="PTHR30399">
    <property type="entry name" value="UNCHARACTERIZED PROTEIN YGJP"/>
    <property type="match status" value="1"/>
</dbReference>
<sequence length="230" mass="25942">MGVRTLPGNPEISLRLRKNPRARRMTLRISRLDGVVTLTIPRGVSEREAMAFAAEKQDWVLGHLSKHAAPTLIGPGQTLNVGGQAFQLTESAGKRLLIQGDQIALPMPQEKGRVHLLAWLREQARAELTRASDHYAEKLGRSYARITLRDTRSRWGSCSSAGALMYSWRLILAPKAVLNYVAAHEVAHLQEMNHSPAFWKVVEQLYGPHKEARRWLRHDGPSLHRIRFDA</sequence>
<accession>A0A1X4NPC0</accession>
<dbReference type="AlphaFoldDB" id="A0A1X4NPC0"/>
<proteinExistence type="predicted"/>
<comment type="caution">
    <text evidence="2">The sequence shown here is derived from an EMBL/GenBank/DDBJ whole genome shotgun (WGS) entry which is preliminary data.</text>
</comment>
<dbReference type="OrthoDB" id="9795402at2"/>
<dbReference type="CDD" id="cd07344">
    <property type="entry name" value="M48_yhfN_like"/>
    <property type="match status" value="1"/>
</dbReference>
<dbReference type="InterPro" id="IPR002725">
    <property type="entry name" value="YgjP-like_metallopeptidase"/>
</dbReference>
<organism evidence="2 3">
    <name type="scientific">Marivita geojedonensis</name>
    <dbReference type="NCBI Taxonomy" id="1123756"/>
    <lineage>
        <taxon>Bacteria</taxon>
        <taxon>Pseudomonadati</taxon>
        <taxon>Pseudomonadota</taxon>
        <taxon>Alphaproteobacteria</taxon>
        <taxon>Rhodobacterales</taxon>
        <taxon>Roseobacteraceae</taxon>
        <taxon>Marivita</taxon>
    </lineage>
</organism>
<feature type="domain" description="YgjP-like metallopeptidase" evidence="1">
    <location>
        <begin position="23"/>
        <end position="218"/>
    </location>
</feature>
<keyword evidence="3" id="KW-1185">Reference proteome</keyword>
<evidence type="ECO:0000313" key="2">
    <source>
        <dbReference type="EMBL" id="OSQ52603.1"/>
    </source>
</evidence>
<dbReference type="InterPro" id="IPR053136">
    <property type="entry name" value="UTP_pyrophosphatase-like"/>
</dbReference>
<protein>
    <submittedName>
        <fullName evidence="2">Zinc metalloprotease</fullName>
    </submittedName>
</protein>
<keyword evidence="2" id="KW-0378">Hydrolase</keyword>